<sequence length="299" mass="33090">MPSYKSAEANATDETGATDHVEFINIAKDDAISWPIPTHHMYPSTVSARMESTIILFVHKSIEVNKILMDMLNDRLGLPKGALMQKHALHDFSRSEARCIKSSKNIEMSEDKATLGAHTDFGSLPISGHAICNLGDAIAVFSAEILRSNLHRVVPPPKKQAAYDHWSLVFFTCPGNKWKLAPLSEESEMIAKAAAQAPLDKYVTNSTAEEWFARRIKYEKLANRKVRSNHCRDTTDLGPTSYHRQYYTVGPSMGIDSPLAEGLHWQWLGPGPPPTDGDPNNNMLGQRRSMKTAGPSAGH</sequence>
<evidence type="ECO:0008006" key="4">
    <source>
        <dbReference type="Google" id="ProtNLM"/>
    </source>
</evidence>
<name>A0A4S4LZZ9_9AGAM</name>
<dbReference type="SUPFAM" id="SSF51197">
    <property type="entry name" value="Clavaminate synthase-like"/>
    <property type="match status" value="1"/>
</dbReference>
<dbReference type="AlphaFoldDB" id="A0A4S4LZZ9"/>
<dbReference type="Gene3D" id="2.60.120.330">
    <property type="entry name" value="B-lactam Antibiotic, Isopenicillin N Synthase, Chain"/>
    <property type="match status" value="1"/>
</dbReference>
<dbReference type="OrthoDB" id="406156at2759"/>
<dbReference type="EMBL" id="SGPL01000081">
    <property type="protein sequence ID" value="THH18274.1"/>
    <property type="molecule type" value="Genomic_DNA"/>
</dbReference>
<evidence type="ECO:0000256" key="1">
    <source>
        <dbReference type="SAM" id="MobiDB-lite"/>
    </source>
</evidence>
<accession>A0A4S4LZZ9</accession>
<evidence type="ECO:0000313" key="2">
    <source>
        <dbReference type="EMBL" id="THH18274.1"/>
    </source>
</evidence>
<feature type="region of interest" description="Disordered" evidence="1">
    <location>
        <begin position="268"/>
        <end position="299"/>
    </location>
</feature>
<proteinExistence type="predicted"/>
<reference evidence="2 3" key="1">
    <citation type="submission" date="2019-02" db="EMBL/GenBank/DDBJ databases">
        <title>Genome sequencing of the rare red list fungi Bondarzewia mesenterica.</title>
        <authorList>
            <person name="Buettner E."/>
            <person name="Kellner H."/>
        </authorList>
    </citation>
    <scope>NUCLEOTIDE SEQUENCE [LARGE SCALE GENOMIC DNA]</scope>
    <source>
        <strain evidence="2 3">DSM 108281</strain>
    </source>
</reference>
<gene>
    <name evidence="2" type="ORF">EW146_g2677</name>
</gene>
<dbReference type="InterPro" id="IPR027443">
    <property type="entry name" value="IPNS-like_sf"/>
</dbReference>
<dbReference type="Proteomes" id="UP000310158">
    <property type="component" value="Unassembled WGS sequence"/>
</dbReference>
<keyword evidence="3" id="KW-1185">Reference proteome</keyword>
<comment type="caution">
    <text evidence="2">The sequence shown here is derived from an EMBL/GenBank/DDBJ whole genome shotgun (WGS) entry which is preliminary data.</text>
</comment>
<protein>
    <recommendedName>
        <fullName evidence="4">Isopenicillin N synthase-like Fe(2+) 2OG dioxygenase domain-containing protein</fullName>
    </recommendedName>
</protein>
<evidence type="ECO:0000313" key="3">
    <source>
        <dbReference type="Proteomes" id="UP000310158"/>
    </source>
</evidence>
<organism evidence="2 3">
    <name type="scientific">Bondarzewia mesenterica</name>
    <dbReference type="NCBI Taxonomy" id="1095465"/>
    <lineage>
        <taxon>Eukaryota</taxon>
        <taxon>Fungi</taxon>
        <taxon>Dikarya</taxon>
        <taxon>Basidiomycota</taxon>
        <taxon>Agaricomycotina</taxon>
        <taxon>Agaricomycetes</taxon>
        <taxon>Russulales</taxon>
        <taxon>Bondarzewiaceae</taxon>
        <taxon>Bondarzewia</taxon>
    </lineage>
</organism>